<comment type="caution">
    <text evidence="2">The sequence shown here is derived from an EMBL/GenBank/DDBJ whole genome shotgun (WGS) entry which is preliminary data.</text>
</comment>
<evidence type="ECO:0000313" key="2">
    <source>
        <dbReference type="EMBL" id="MBP2320402.1"/>
    </source>
</evidence>
<evidence type="ECO:0000313" key="3">
    <source>
        <dbReference type="Proteomes" id="UP001519332"/>
    </source>
</evidence>
<keyword evidence="3" id="KW-1185">Reference proteome</keyword>
<reference evidence="2 3" key="1">
    <citation type="submission" date="2021-03" db="EMBL/GenBank/DDBJ databases">
        <title>Sequencing the genomes of 1000 actinobacteria strains.</title>
        <authorList>
            <person name="Klenk H.-P."/>
        </authorList>
    </citation>
    <scope>NUCLEOTIDE SEQUENCE [LARGE SCALE GENOMIC DNA]</scope>
    <source>
        <strain evidence="2 3">DSM 46670</strain>
    </source>
</reference>
<sequence>MESTQDGQLSVAARIALAFFSVKTPLSRRERTPPLEPQLPSSTARKLTHQAGAAASVGDHQTVSVGQ</sequence>
<accession>A0ABS4T7L1</accession>
<gene>
    <name evidence="2" type="ORF">JOF56_000787</name>
</gene>
<dbReference type="Proteomes" id="UP001519332">
    <property type="component" value="Unassembled WGS sequence"/>
</dbReference>
<protein>
    <submittedName>
        <fullName evidence="2">Uncharacterized protein</fullName>
    </submittedName>
</protein>
<dbReference type="RefSeq" id="WP_209634477.1">
    <property type="nucleotide sequence ID" value="NZ_JAGINW010000001.1"/>
</dbReference>
<name>A0ABS4T7L1_9PSEU</name>
<feature type="region of interest" description="Disordered" evidence="1">
    <location>
        <begin position="26"/>
        <end position="67"/>
    </location>
</feature>
<proteinExistence type="predicted"/>
<organism evidence="2 3">
    <name type="scientific">Kibdelosporangium banguiense</name>
    <dbReference type="NCBI Taxonomy" id="1365924"/>
    <lineage>
        <taxon>Bacteria</taxon>
        <taxon>Bacillati</taxon>
        <taxon>Actinomycetota</taxon>
        <taxon>Actinomycetes</taxon>
        <taxon>Pseudonocardiales</taxon>
        <taxon>Pseudonocardiaceae</taxon>
        <taxon>Kibdelosporangium</taxon>
    </lineage>
</organism>
<dbReference type="EMBL" id="JAGINW010000001">
    <property type="protein sequence ID" value="MBP2320402.1"/>
    <property type="molecule type" value="Genomic_DNA"/>
</dbReference>
<evidence type="ECO:0000256" key="1">
    <source>
        <dbReference type="SAM" id="MobiDB-lite"/>
    </source>
</evidence>